<dbReference type="Gene3D" id="3.30.70.1060">
    <property type="entry name" value="Dimeric alpha+beta barrel"/>
    <property type="match status" value="1"/>
</dbReference>
<evidence type="ECO:0008006" key="3">
    <source>
        <dbReference type="Google" id="ProtNLM"/>
    </source>
</evidence>
<comment type="caution">
    <text evidence="1">The sequence shown here is derived from an EMBL/GenBank/DDBJ whole genome shotgun (WGS) entry which is preliminary data.</text>
</comment>
<dbReference type="OrthoDB" id="3381242at2"/>
<protein>
    <recommendedName>
        <fullName evidence="3">YCII-related domain-containing protein</fullName>
    </recommendedName>
</protein>
<sequence length="118" mass="12407">MQLEHHTVALVRRPAQPPELPAAAVDRLWEAHRAHQAGLVEQGHVIAAGPLVGADRTDEGELCVFATAPEVAVRLYDNDPAVSAGLLSVEVATWAVPVGNVRFEGVPLPSSLLDPGPA</sequence>
<reference evidence="1 2" key="1">
    <citation type="submission" date="2018-10" db="EMBL/GenBank/DDBJ databases">
        <title>Sequencing the genomes of 1000 actinobacteria strains.</title>
        <authorList>
            <person name="Klenk H.-P."/>
        </authorList>
    </citation>
    <scope>NUCLEOTIDE SEQUENCE [LARGE SCALE GENOMIC DNA]</scope>
    <source>
        <strain evidence="1 2">DSM 45175</strain>
    </source>
</reference>
<keyword evidence="2" id="KW-1185">Reference proteome</keyword>
<dbReference type="SUPFAM" id="SSF54909">
    <property type="entry name" value="Dimeric alpha+beta barrel"/>
    <property type="match status" value="1"/>
</dbReference>
<dbReference type="InterPro" id="IPR011008">
    <property type="entry name" value="Dimeric_a/b-barrel"/>
</dbReference>
<evidence type="ECO:0000313" key="2">
    <source>
        <dbReference type="Proteomes" id="UP000277671"/>
    </source>
</evidence>
<dbReference type="AlphaFoldDB" id="A0A495JQX4"/>
<gene>
    <name evidence="1" type="ORF">BDK92_5760</name>
</gene>
<dbReference type="RefSeq" id="WP_121159480.1">
    <property type="nucleotide sequence ID" value="NZ_RBKT01000001.1"/>
</dbReference>
<evidence type="ECO:0000313" key="1">
    <source>
        <dbReference type="EMBL" id="RKR91366.1"/>
    </source>
</evidence>
<proteinExistence type="predicted"/>
<name>A0A495JQX4_9ACTN</name>
<dbReference type="Proteomes" id="UP000277671">
    <property type="component" value="Unassembled WGS sequence"/>
</dbReference>
<accession>A0A495JQX4</accession>
<organism evidence="1 2">
    <name type="scientific">Micromonospora pisi</name>
    <dbReference type="NCBI Taxonomy" id="589240"/>
    <lineage>
        <taxon>Bacteria</taxon>
        <taxon>Bacillati</taxon>
        <taxon>Actinomycetota</taxon>
        <taxon>Actinomycetes</taxon>
        <taxon>Micromonosporales</taxon>
        <taxon>Micromonosporaceae</taxon>
        <taxon>Micromonospora</taxon>
    </lineage>
</organism>
<dbReference type="EMBL" id="RBKT01000001">
    <property type="protein sequence ID" value="RKR91366.1"/>
    <property type="molecule type" value="Genomic_DNA"/>
</dbReference>